<proteinExistence type="predicted"/>
<name>A0A2G5UWX0_9PELO</name>
<accession>A0A2G5UWX0</accession>
<sequence length="97" mass="10961">MKPEDAVVEPHSQSLRTTTETNKARLQMDGYATRTTTRSDHAHVQRQKELLIVGQVQSTGKRESVTAREQDRSLTLSAELESTCNNHRRTSSVLLQK</sequence>
<organism evidence="2 3">
    <name type="scientific">Caenorhabditis nigoni</name>
    <dbReference type="NCBI Taxonomy" id="1611254"/>
    <lineage>
        <taxon>Eukaryota</taxon>
        <taxon>Metazoa</taxon>
        <taxon>Ecdysozoa</taxon>
        <taxon>Nematoda</taxon>
        <taxon>Chromadorea</taxon>
        <taxon>Rhabditida</taxon>
        <taxon>Rhabditina</taxon>
        <taxon>Rhabditomorpha</taxon>
        <taxon>Rhabditoidea</taxon>
        <taxon>Rhabditidae</taxon>
        <taxon>Peloderinae</taxon>
        <taxon>Caenorhabditis</taxon>
    </lineage>
</organism>
<feature type="region of interest" description="Disordered" evidence="1">
    <location>
        <begin position="1"/>
        <end position="20"/>
    </location>
</feature>
<comment type="caution">
    <text evidence="2">The sequence shown here is derived from an EMBL/GenBank/DDBJ whole genome shotgun (WGS) entry which is preliminary data.</text>
</comment>
<evidence type="ECO:0000313" key="2">
    <source>
        <dbReference type="EMBL" id="PIC43736.1"/>
    </source>
</evidence>
<feature type="compositionally biased region" description="Polar residues" evidence="1">
    <location>
        <begin position="11"/>
        <end position="20"/>
    </location>
</feature>
<gene>
    <name evidence="2" type="primary">Cnig_chr_II.g4361</name>
    <name evidence="2" type="ORF">B9Z55_004361</name>
</gene>
<evidence type="ECO:0000313" key="3">
    <source>
        <dbReference type="Proteomes" id="UP000230233"/>
    </source>
</evidence>
<dbReference type="Proteomes" id="UP000230233">
    <property type="component" value="Chromosome II"/>
</dbReference>
<dbReference type="AlphaFoldDB" id="A0A2G5UWX0"/>
<keyword evidence="3" id="KW-1185">Reference proteome</keyword>
<reference evidence="3" key="1">
    <citation type="submission" date="2017-10" db="EMBL/GenBank/DDBJ databases">
        <title>Rapid genome shrinkage in a self-fertile nematode reveals novel sperm competition proteins.</title>
        <authorList>
            <person name="Yin D."/>
            <person name="Schwarz E.M."/>
            <person name="Thomas C.G."/>
            <person name="Felde R.L."/>
            <person name="Korf I.F."/>
            <person name="Cutter A.D."/>
            <person name="Schartner C.M."/>
            <person name="Ralston E.J."/>
            <person name="Meyer B.J."/>
            <person name="Haag E.S."/>
        </authorList>
    </citation>
    <scope>NUCLEOTIDE SEQUENCE [LARGE SCALE GENOMIC DNA]</scope>
    <source>
        <strain evidence="3">JU1422</strain>
    </source>
</reference>
<evidence type="ECO:0000256" key="1">
    <source>
        <dbReference type="SAM" id="MobiDB-lite"/>
    </source>
</evidence>
<dbReference type="EMBL" id="PDUG01000002">
    <property type="protein sequence ID" value="PIC43736.1"/>
    <property type="molecule type" value="Genomic_DNA"/>
</dbReference>
<protein>
    <submittedName>
        <fullName evidence="2">Uncharacterized protein</fullName>
    </submittedName>
</protein>